<feature type="compositionally biased region" description="Polar residues" evidence="6">
    <location>
        <begin position="411"/>
        <end position="422"/>
    </location>
</feature>
<keyword evidence="4" id="KW-0498">Mitosis</keyword>
<evidence type="ECO:0000256" key="2">
    <source>
        <dbReference type="ARBA" id="ARBA00022618"/>
    </source>
</evidence>
<evidence type="ECO:0000256" key="4">
    <source>
        <dbReference type="ARBA" id="ARBA00022776"/>
    </source>
</evidence>
<protein>
    <submittedName>
        <fullName evidence="9">Uncharacterized protein</fullName>
    </submittedName>
</protein>
<dbReference type="Pfam" id="PF21282">
    <property type="entry name" value="APC1_3rd"/>
    <property type="match status" value="1"/>
</dbReference>
<evidence type="ECO:0000256" key="3">
    <source>
        <dbReference type="ARBA" id="ARBA00022737"/>
    </source>
</evidence>
<dbReference type="FunFam" id="1.25.10.10:FF:000217">
    <property type="entry name" value="20S cyclosome subunit (APC1/BimE)"/>
    <property type="match status" value="1"/>
</dbReference>
<sequence length="2037" mass="226050">MASLRSLGVHKPAALAYLISESIVAEDAPHDSYTWETYTDHGSEGPTEEEIVTTDHHVVWSRGGIVRKAFNFEIEHEKVVQALLTYFPTEETLASASSPDAGSEYGRLDLSATFLTQGTQPTADPNTAGQPAPRIIEGRARALVVFLKSQAHVFFLSGSTHIVNLPFEVERAFPAARGAIVQRRIPRADVVPPTPQLPSAPPNSFLTNTQSFLSQPLSSFSQPYRRHGSSLGAARNTKALRPGSANAPFLDELAKSSAVPSTDGLPRVFSFTDPLAELGLVVNVVTSSERASLLTVNGSGHRRLEPIDKSEEIIYVSPRNEIRFDQTGNDKPLLLVVTANHNSNVLTIWSAAYLEPKSISASRKQHASVPGHKLRRRSSYGPTAPGTGATTPALRGSDRMRESFGGHGRSKTQPPSFKVVSQSKDRLSDQAVEDALASQLNPEFDMSRFPKESRRVSSLLSRAELSTSFDKTAFQDLATQRTSLGGSFGASFGASQRSRHSLGHDRASFGGFSQSRNRASTPGSVASRMSFGGTSVDDTLEDIMDEDTFDTLEDYDELDDLFAPPEAGTEQSPMDGLRKELVISPVAEISAQKYLKPGVFSLATLQDVPNVLALAAPFNSGALHERKLFLYIMHPSLQNPLECELSITRKRLTVSSFQFKSESSVSRYACVPKLVKTTEMKDTIDAIKLVDGHVERVLCLSSDRSRDQTLSVTAGWGSHLPTKFTVGALRLFDPYAILRDKPTRATAGLKRTISVHKAIHRVTSPGSGGAFDIQDGEASRHRLQLHLAPRDPFVARLFQVLSTILSNYIGDFLLETWWNIRKSLPSDLDVKVNPDWVAFVTTLFSLAVPFIEIHATRPSKQGKPRKRLSSRPSTQAKPDEVVNDDASAWRLMCQKQDSRPHAKTWDSTAWSWIQNSPPSSSTMSPPSRRSAARHPPFITDQIKAKSDLLVSCADRARQFMESPIGKATNDRWRHLSPSEEQDLRTTCLPEVVVALHLFREERKLDILAQDYTTAEAGNLAPVLAQLGHWLRWESWGPKSGGYYDFDGGSTEKWVYDDSNINSTTRLHSQPWETPPSILEWISTILRSQSYVPFPTLAVLIRKSKASPHSSVNIDEVISGVTPRTMVLDKVFQSVHQFSTPYKAVELIERCGIRSRILTTLPEAARAPMMEAITKCQANPPTTWSSSLLKLVQREDLDLSLAPTKEFHQDGQQGPTASPAREQLSMYSVGATRDVHSICQTVDRGDQLQPTAEVERHIITRLIFHEDRRYMEAFALLEPLKPAVAEYRPDVRSDEAAILEGQKALMQWVMIRTFSLPVGSSMIRFSSKKPLLTEKYPLYGFSTSCLMKPMGNVQTADRASFSEEKYFWAFFNAGVAAGLSISRDAQGIDTSWIMYNKPPDLTNKHAGLLLGLGLNGHLKTIAKWLSFKYLTPKHTMTSVGLLLGLSASYMGTMDTLVTRLLSVHVTRMLPPGAAELNLSPYTQTTGLMGIGLLYYNTQHRRMSEVMLSEIEHVDEPDPSEPPDALRDEAYRLAAGFALGFINLGKGKDLRGLHDMRIVERLLSVAVAPKPVDIVHILDQATAGAVIAIALIFMKTHDEAVARKVDVPDTLPQFDYVRPDIFLLRTLAKHLIMWDNICADHEWIIKNLPSEYRDSYSLRSIVKLRSDQMPFFNILAGLLWSVSLKYAGTGDLLVRDFLIKYLDQFVRICKLPALRYDAKLARNTVRNCQDLIALSAATVMSGTGDLDVFRRLRGLHGRIGPDTPYGSHLAAHMAFGTLFIAGGTHTFSTSNKAIASLICAFYPIYPSDVQDSRAHLQAFRHFWVLAAEPRCLIVRDVDTGRATSMAIAVTLKSGETKAMVAPCMLPELDLIRSIETTDVSYWPTTLDFVRNEAHLRVFRQDQTVHIRRRAAHDMYTTPFSATLVALNDAQAARTSHALFHWLFELPGLREFEKADQGLVLPVDVWSSSWLDTKGTEVDTRLVLGRLARSWKREDLVTLRGVFEWAEGVGEQQGRVRWIGRSVLERLRAGVLERGRGIEG</sequence>
<dbReference type="GO" id="GO:0031145">
    <property type="term" value="P:anaphase-promoting complex-dependent catabolic process"/>
    <property type="evidence" value="ECO:0007669"/>
    <property type="project" value="TreeGrafter"/>
</dbReference>
<feature type="compositionally biased region" description="Basic residues" evidence="6">
    <location>
        <begin position="860"/>
        <end position="869"/>
    </location>
</feature>
<feature type="region of interest" description="Disordered" evidence="6">
    <location>
        <begin position="858"/>
        <end position="881"/>
    </location>
</feature>
<gene>
    <name evidence="9" type="ORF">BCR34DRAFT_477125</name>
</gene>
<feature type="region of interest" description="Disordered" evidence="6">
    <location>
        <begin position="913"/>
        <end position="935"/>
    </location>
</feature>
<feature type="compositionally biased region" description="Low complexity" evidence="6">
    <location>
        <begin position="381"/>
        <end position="393"/>
    </location>
</feature>
<dbReference type="GO" id="GO:0051301">
    <property type="term" value="P:cell division"/>
    <property type="evidence" value="ECO:0007669"/>
    <property type="project" value="UniProtKB-KW"/>
</dbReference>
<proteinExistence type="inferred from homology"/>
<keyword evidence="3" id="KW-0677">Repeat</keyword>
<evidence type="ECO:0000256" key="6">
    <source>
        <dbReference type="SAM" id="MobiDB-lite"/>
    </source>
</evidence>
<dbReference type="EMBL" id="MCFA01000022">
    <property type="protein sequence ID" value="ORY15870.1"/>
    <property type="molecule type" value="Genomic_DNA"/>
</dbReference>
<name>A0A1Y2A0B5_9PLEO</name>
<evidence type="ECO:0000259" key="7">
    <source>
        <dbReference type="Pfam" id="PF12859"/>
    </source>
</evidence>
<dbReference type="Proteomes" id="UP000193144">
    <property type="component" value="Unassembled WGS sequence"/>
</dbReference>
<organism evidence="9 10">
    <name type="scientific">Clohesyomyces aquaticus</name>
    <dbReference type="NCBI Taxonomy" id="1231657"/>
    <lineage>
        <taxon>Eukaryota</taxon>
        <taxon>Fungi</taxon>
        <taxon>Dikarya</taxon>
        <taxon>Ascomycota</taxon>
        <taxon>Pezizomycotina</taxon>
        <taxon>Dothideomycetes</taxon>
        <taxon>Pleosporomycetidae</taxon>
        <taxon>Pleosporales</taxon>
        <taxon>Lindgomycetaceae</taxon>
        <taxon>Clohesyomyces</taxon>
    </lineage>
</organism>
<dbReference type="Gene3D" id="1.25.10.10">
    <property type="entry name" value="Leucine-rich Repeat Variant"/>
    <property type="match status" value="1"/>
</dbReference>
<dbReference type="PANTHER" id="PTHR12827">
    <property type="entry name" value="MEIOTIC CHECKPOINT REGULATOR TSG24 FAMILY MEMBER"/>
    <property type="match status" value="1"/>
</dbReference>
<accession>A0A1Y2A0B5</accession>
<dbReference type="GO" id="GO:0005680">
    <property type="term" value="C:anaphase-promoting complex"/>
    <property type="evidence" value="ECO:0007669"/>
    <property type="project" value="InterPro"/>
</dbReference>
<feature type="region of interest" description="Disordered" evidence="6">
    <location>
        <begin position="360"/>
        <end position="425"/>
    </location>
</feature>
<comment type="similarity">
    <text evidence="1">Belongs to the APC1 family.</text>
</comment>
<dbReference type="InterPro" id="IPR024990">
    <property type="entry name" value="Apc1"/>
</dbReference>
<evidence type="ECO:0000313" key="9">
    <source>
        <dbReference type="EMBL" id="ORY15870.1"/>
    </source>
</evidence>
<feature type="region of interest" description="Disordered" evidence="6">
    <location>
        <begin position="508"/>
        <end position="530"/>
    </location>
</feature>
<dbReference type="FunFam" id="1.25.10.10:FF:000400">
    <property type="entry name" value="20S cyclosome subunit (APC1/BimE), putative"/>
    <property type="match status" value="1"/>
</dbReference>
<reference evidence="9 10" key="1">
    <citation type="submission" date="2016-07" db="EMBL/GenBank/DDBJ databases">
        <title>Pervasive Adenine N6-methylation of Active Genes in Fungi.</title>
        <authorList>
            <consortium name="DOE Joint Genome Institute"/>
            <person name="Mondo S.J."/>
            <person name="Dannebaum R.O."/>
            <person name="Kuo R.C."/>
            <person name="Labutti K."/>
            <person name="Haridas S."/>
            <person name="Kuo A."/>
            <person name="Salamov A."/>
            <person name="Ahrendt S.R."/>
            <person name="Lipzen A."/>
            <person name="Sullivan W."/>
            <person name="Andreopoulos W.B."/>
            <person name="Clum A."/>
            <person name="Lindquist E."/>
            <person name="Daum C."/>
            <person name="Ramamoorthy G.K."/>
            <person name="Gryganskyi A."/>
            <person name="Culley D."/>
            <person name="Magnuson J.K."/>
            <person name="James T.Y."/>
            <person name="O'Malley M.A."/>
            <person name="Stajich J.E."/>
            <person name="Spatafora J.W."/>
            <person name="Visel A."/>
            <person name="Grigoriev I.V."/>
        </authorList>
    </citation>
    <scope>NUCLEOTIDE SEQUENCE [LARGE SCALE GENOMIC DNA]</scope>
    <source>
        <strain evidence="9 10">CBS 115471</strain>
    </source>
</reference>
<dbReference type="InterPro" id="IPR049255">
    <property type="entry name" value="Apc1_N"/>
</dbReference>
<dbReference type="GO" id="GO:0007091">
    <property type="term" value="P:metaphase/anaphase transition of mitotic cell cycle"/>
    <property type="evidence" value="ECO:0007669"/>
    <property type="project" value="TreeGrafter"/>
</dbReference>
<comment type="caution">
    <text evidence="9">The sequence shown here is derived from an EMBL/GenBank/DDBJ whole genome shotgun (WGS) entry which is preliminary data.</text>
</comment>
<dbReference type="PANTHER" id="PTHR12827:SF3">
    <property type="entry name" value="ANAPHASE-PROMOTING COMPLEX SUBUNIT 1"/>
    <property type="match status" value="1"/>
</dbReference>
<evidence type="ECO:0000259" key="8">
    <source>
        <dbReference type="Pfam" id="PF21282"/>
    </source>
</evidence>
<feature type="domain" description="Anaphase-promoting complex subunit 1 beta-sandwich" evidence="8">
    <location>
        <begin position="1828"/>
        <end position="1907"/>
    </location>
</feature>
<dbReference type="InterPro" id="IPR048971">
    <property type="entry name" value="Apc1_3rd"/>
</dbReference>
<keyword evidence="2" id="KW-0132">Cell division</keyword>
<dbReference type="GO" id="GO:0060090">
    <property type="term" value="F:molecular adaptor activity"/>
    <property type="evidence" value="ECO:0007669"/>
    <property type="project" value="TreeGrafter"/>
</dbReference>
<feature type="compositionally biased region" description="Low complexity" evidence="6">
    <location>
        <begin position="916"/>
        <end position="935"/>
    </location>
</feature>
<feature type="domain" description="Anaphase-promoting complex subunit 1 N-terminal" evidence="7">
    <location>
        <begin position="30"/>
        <end position="843"/>
    </location>
</feature>
<evidence type="ECO:0000256" key="5">
    <source>
        <dbReference type="ARBA" id="ARBA00023306"/>
    </source>
</evidence>
<dbReference type="STRING" id="1231657.A0A1Y2A0B5"/>
<dbReference type="GO" id="GO:0070979">
    <property type="term" value="P:protein K11-linked ubiquitination"/>
    <property type="evidence" value="ECO:0007669"/>
    <property type="project" value="TreeGrafter"/>
</dbReference>
<dbReference type="Pfam" id="PF12859">
    <property type="entry name" value="ANAPC1"/>
    <property type="match status" value="1"/>
</dbReference>
<evidence type="ECO:0000256" key="1">
    <source>
        <dbReference type="ARBA" id="ARBA00010547"/>
    </source>
</evidence>
<keyword evidence="10" id="KW-1185">Reference proteome</keyword>
<dbReference type="OrthoDB" id="26401at2759"/>
<keyword evidence="5" id="KW-0131">Cell cycle</keyword>
<dbReference type="InterPro" id="IPR011989">
    <property type="entry name" value="ARM-like"/>
</dbReference>
<evidence type="ECO:0000313" key="10">
    <source>
        <dbReference type="Proteomes" id="UP000193144"/>
    </source>
</evidence>
<feature type="compositionally biased region" description="Polar residues" evidence="6">
    <location>
        <begin position="511"/>
        <end position="524"/>
    </location>
</feature>